<dbReference type="GO" id="GO:0004519">
    <property type="term" value="F:endonuclease activity"/>
    <property type="evidence" value="ECO:0007669"/>
    <property type="project" value="InterPro"/>
</dbReference>
<proteinExistence type="predicted"/>
<evidence type="ECO:0000259" key="2">
    <source>
        <dbReference type="Pfam" id="PF20441"/>
    </source>
</evidence>
<dbReference type="InterPro" id="IPR046461">
    <property type="entry name" value="TerL_ATPase"/>
</dbReference>
<dbReference type="PANTHER" id="PTHR41287">
    <property type="match status" value="1"/>
</dbReference>
<evidence type="ECO:0000313" key="3">
    <source>
        <dbReference type="EMBL" id="MBS5588317.1"/>
    </source>
</evidence>
<comment type="caution">
    <text evidence="3">The sequence shown here is derived from an EMBL/GenBank/DDBJ whole genome shotgun (WGS) entry which is preliminary data.</text>
</comment>
<dbReference type="InterPro" id="IPR046462">
    <property type="entry name" value="TerL_nuclease"/>
</dbReference>
<dbReference type="Gene3D" id="3.40.50.300">
    <property type="entry name" value="P-loop containing nucleotide triphosphate hydrolases"/>
    <property type="match status" value="1"/>
</dbReference>
<dbReference type="Pfam" id="PF03354">
    <property type="entry name" value="TerL_ATPase"/>
    <property type="match status" value="1"/>
</dbReference>
<dbReference type="InterPro" id="IPR027417">
    <property type="entry name" value="P-loop_NTPase"/>
</dbReference>
<evidence type="ECO:0000259" key="1">
    <source>
        <dbReference type="Pfam" id="PF03354"/>
    </source>
</evidence>
<organism evidence="3 4">
    <name type="scientific">Thomasclavelia spiroformis</name>
    <dbReference type="NCBI Taxonomy" id="29348"/>
    <lineage>
        <taxon>Bacteria</taxon>
        <taxon>Bacillati</taxon>
        <taxon>Bacillota</taxon>
        <taxon>Erysipelotrichia</taxon>
        <taxon>Erysipelotrichales</taxon>
        <taxon>Coprobacillaceae</taxon>
        <taxon>Thomasclavelia</taxon>
    </lineage>
</organism>
<dbReference type="RefSeq" id="WP_303886940.1">
    <property type="nucleotide sequence ID" value="NZ_JAGZCC010000028.1"/>
</dbReference>
<feature type="domain" description="Terminase large subunit-like ATPase" evidence="1">
    <location>
        <begin position="102"/>
        <end position="250"/>
    </location>
</feature>
<dbReference type="InterPro" id="IPR005021">
    <property type="entry name" value="Terminase_largesu-like"/>
</dbReference>
<dbReference type="Pfam" id="PF20441">
    <property type="entry name" value="TerL_nuclease"/>
    <property type="match status" value="1"/>
</dbReference>
<reference evidence="3" key="1">
    <citation type="submission" date="2021-02" db="EMBL/GenBank/DDBJ databases">
        <title>Infant gut strain persistence is associated with maternal origin, phylogeny, and functional potential including surface adhesion and iron acquisition.</title>
        <authorList>
            <person name="Lou Y.C."/>
        </authorList>
    </citation>
    <scope>NUCLEOTIDE SEQUENCE</scope>
    <source>
        <strain evidence="3">L3_108_000G1_dasL3_108_000G1_metabat.metabat.11</strain>
    </source>
</reference>
<protein>
    <submittedName>
        <fullName evidence="3">Terminase</fullName>
    </submittedName>
</protein>
<name>A0A943EPM9_9FIRM</name>
<dbReference type="PANTHER" id="PTHR41287:SF1">
    <property type="entry name" value="PROTEIN YMFN"/>
    <property type="match status" value="1"/>
</dbReference>
<evidence type="ECO:0000313" key="4">
    <source>
        <dbReference type="Proteomes" id="UP000751224"/>
    </source>
</evidence>
<dbReference type="AlphaFoldDB" id="A0A943EPM9"/>
<feature type="domain" description="Terminase large subunit-like endonuclease" evidence="2">
    <location>
        <begin position="274"/>
        <end position="553"/>
    </location>
</feature>
<gene>
    <name evidence="3" type="ORF">KHX14_05795</name>
</gene>
<dbReference type="Proteomes" id="UP000751224">
    <property type="component" value="Unassembled WGS sequence"/>
</dbReference>
<dbReference type="EMBL" id="JAGZCC010000028">
    <property type="protein sequence ID" value="MBS5588317.1"/>
    <property type="molecule type" value="Genomic_DNA"/>
</dbReference>
<accession>A0A943EPM9</accession>
<sequence>MKTIKLEDTYLYRYREAIRSGEIKAGLEIIMELDNLIKDFHDPQYRYEVKEAYIRIDFIETFVKLTKAPFYSKPMKLLLWQKALIEVAYSFKMKSLDSGEWVDRFQEILLIISRKCGKTETIAALMLAELFLGNDGSDIVCSGTNDNIADICYQAVDTMRLMIDPKQVRTWKNQKGIKCLLNNNKMFKLSDSSRNKEGRNIDFAGIDEIWALLDDGIYKPIQQSTSTKDSYKIFMFGSEGLVDNGFLDQTKEEYQKIIRNEVETESSKRKLPWIYSMDSESEVWETNAEGINPNWEKANPSIGAIKKWSYLRDRVDEARTSAKDRIMTLSKDFNFKVANSASWLMEEDLAYSAVYDLEDFRGAICLGGVDLAETTDMCSAKLLLMKAGDKTKYIYQMYWIPESKLTDSDDRLEGAIYKEWAQKGILRIHEGNEVDISKIADWFAEVYKEYGLRLYKCGYDQKFSNEFIKRMEEYQFECEMVIQNRYVMSLPMKLAEKDIKDGLVNMNDNPIDRWCLKNTAVQLWDTGHQMPIKVKGKKGKRIDGAVSLIIAYEMLRRYRTEFMNSL</sequence>